<evidence type="ECO:0000313" key="3">
    <source>
        <dbReference type="Proteomes" id="UP000177979"/>
    </source>
</evidence>
<dbReference type="AlphaFoldDB" id="A0A1F5EUY7"/>
<evidence type="ECO:0000313" key="2">
    <source>
        <dbReference type="EMBL" id="OGD71197.1"/>
    </source>
</evidence>
<dbReference type="Pfam" id="PF12705">
    <property type="entry name" value="PDDEXK_1"/>
    <property type="match status" value="1"/>
</dbReference>
<reference evidence="2 3" key="1">
    <citation type="journal article" date="2016" name="Nat. Commun.">
        <title>Thousands of microbial genomes shed light on interconnected biogeochemical processes in an aquifer system.</title>
        <authorList>
            <person name="Anantharaman K."/>
            <person name="Brown C.T."/>
            <person name="Hug L.A."/>
            <person name="Sharon I."/>
            <person name="Castelle C.J."/>
            <person name="Probst A.J."/>
            <person name="Thomas B.C."/>
            <person name="Singh A."/>
            <person name="Wilkins M.J."/>
            <person name="Karaoz U."/>
            <person name="Brodie E.L."/>
            <person name="Williams K.H."/>
            <person name="Hubbard S.S."/>
            <person name="Banfield J.F."/>
        </authorList>
    </citation>
    <scope>NUCLEOTIDE SEQUENCE [LARGE SCALE GENOMIC DNA]</scope>
</reference>
<organism evidence="2 3">
    <name type="scientific">Candidatus Collierbacteria bacterium RIFCSPHIGHO2_01_FULL_50_25</name>
    <dbReference type="NCBI Taxonomy" id="1817722"/>
    <lineage>
        <taxon>Bacteria</taxon>
        <taxon>Candidatus Collieribacteriota</taxon>
    </lineage>
</organism>
<evidence type="ECO:0000259" key="1">
    <source>
        <dbReference type="Pfam" id="PF12705"/>
    </source>
</evidence>
<dbReference type="InterPro" id="IPR038726">
    <property type="entry name" value="PDDEXK_AddAB-type"/>
</dbReference>
<sequence>MAKDKYTATWISHSSLSDFLSCPRAYFLKNVYRDSSNNHKIQLVTPPLTLGSAVHEVIESLSVLPTKNRFRESLPAKFESIWAKLSGRRGGFFDVETEYRYKQRGIKMVKRVDENPGPLMNLAVKIDMELPFFWLSEEDNIVLCGKIDWLEYLPEIDSVHIIDFKTSKSEEDPKSMQLPIYHLLVHHCQKRKVAKASYWYLEGSDTPTERTLPNLKEAGAKILKVAKQIKLARQLERFKCETNGCRHCEPMEEMIAGRGQFVGISDFGQDMYVLPFKGEEKREGIVL</sequence>
<dbReference type="EMBL" id="MFAG01000039">
    <property type="protein sequence ID" value="OGD71197.1"/>
    <property type="molecule type" value="Genomic_DNA"/>
</dbReference>
<accession>A0A1F5EUY7</accession>
<gene>
    <name evidence="2" type="ORF">A2703_02425</name>
</gene>
<dbReference type="InterPro" id="IPR011604">
    <property type="entry name" value="PDDEXK-like_dom_sf"/>
</dbReference>
<dbReference type="Gene3D" id="3.90.320.10">
    <property type="match status" value="1"/>
</dbReference>
<comment type="caution">
    <text evidence="2">The sequence shown here is derived from an EMBL/GenBank/DDBJ whole genome shotgun (WGS) entry which is preliminary data.</text>
</comment>
<protein>
    <recommendedName>
        <fullName evidence="1">PD-(D/E)XK endonuclease-like domain-containing protein</fullName>
    </recommendedName>
</protein>
<feature type="domain" description="PD-(D/E)XK endonuclease-like" evidence="1">
    <location>
        <begin position="11"/>
        <end position="249"/>
    </location>
</feature>
<proteinExistence type="predicted"/>
<dbReference type="Proteomes" id="UP000177979">
    <property type="component" value="Unassembled WGS sequence"/>
</dbReference>
<dbReference type="STRING" id="1817722.A2703_02425"/>
<name>A0A1F5EUY7_9BACT</name>